<dbReference type="RefSeq" id="WP_142929436.1">
    <property type="nucleotide sequence ID" value="NZ_ML660106.1"/>
</dbReference>
<comment type="caution">
    <text evidence="1">The sequence shown here is derived from an EMBL/GenBank/DDBJ whole genome shotgun (WGS) entry which is preliminary data.</text>
</comment>
<gene>
    <name evidence="1" type="ORF">FKG94_23735</name>
</gene>
<dbReference type="Proteomes" id="UP000319732">
    <property type="component" value="Unassembled WGS sequence"/>
</dbReference>
<organism evidence="1 2">
    <name type="scientific">Exilibacterium tricleocarpae</name>
    <dbReference type="NCBI Taxonomy" id="2591008"/>
    <lineage>
        <taxon>Bacteria</taxon>
        <taxon>Pseudomonadati</taxon>
        <taxon>Pseudomonadota</taxon>
        <taxon>Gammaproteobacteria</taxon>
        <taxon>Cellvibrionales</taxon>
        <taxon>Cellvibrionaceae</taxon>
        <taxon>Exilibacterium</taxon>
    </lineage>
</organism>
<reference evidence="1 2" key="1">
    <citation type="submission" date="2019-06" db="EMBL/GenBank/DDBJ databases">
        <title>Whole genome sequence for Cellvibrionaceae sp. R142.</title>
        <authorList>
            <person name="Wang G."/>
        </authorList>
    </citation>
    <scope>NUCLEOTIDE SEQUENCE [LARGE SCALE GENOMIC DNA]</scope>
    <source>
        <strain evidence="1 2">R142</strain>
    </source>
</reference>
<protein>
    <submittedName>
        <fullName evidence="1">Uncharacterized protein</fullName>
    </submittedName>
</protein>
<name>A0A545STL0_9GAMM</name>
<evidence type="ECO:0000313" key="1">
    <source>
        <dbReference type="EMBL" id="TQV68303.1"/>
    </source>
</evidence>
<proteinExistence type="predicted"/>
<evidence type="ECO:0000313" key="2">
    <source>
        <dbReference type="Proteomes" id="UP000319732"/>
    </source>
</evidence>
<dbReference type="AlphaFoldDB" id="A0A545STL0"/>
<sequence>MTENSRKLEDLEDKITEYLSENRDTAHFNSLKGVVIMLAINACDDLDQELRSTLEKALELWRNSASFEEISDNLIERCRQNLNKAIKEAGADSKDAWLARLNYTSLHNTPEDDDTLLTLILEYSTTNDLDIDELSKLLTDQFPDFNI</sequence>
<dbReference type="EMBL" id="VHSG01000028">
    <property type="protein sequence ID" value="TQV68303.1"/>
    <property type="molecule type" value="Genomic_DNA"/>
</dbReference>
<accession>A0A545STL0</accession>
<keyword evidence="2" id="KW-1185">Reference proteome</keyword>